<dbReference type="EMBL" id="PEKT02000007">
    <property type="protein sequence ID" value="PIS51771.1"/>
    <property type="molecule type" value="Genomic_DNA"/>
</dbReference>
<dbReference type="Pfam" id="PF12239">
    <property type="entry name" value="DUF3605"/>
    <property type="match status" value="1"/>
</dbReference>
<organism evidence="2">
    <name type="scientific">Candidozyma auris</name>
    <name type="common">Yeast</name>
    <name type="synonym">Candida auris</name>
    <dbReference type="NCBI Taxonomy" id="498019"/>
    <lineage>
        <taxon>Eukaryota</taxon>
        <taxon>Fungi</taxon>
        <taxon>Dikarya</taxon>
        <taxon>Ascomycota</taxon>
        <taxon>Saccharomycotina</taxon>
        <taxon>Pichiomycetes</taxon>
        <taxon>Metschnikowiaceae</taxon>
        <taxon>Candidozyma</taxon>
    </lineage>
</organism>
<dbReference type="PANTHER" id="PTHR35020">
    <property type="entry name" value="N-ACETYLGLUCOSAMINE-INDUCED PROTEIN 1"/>
    <property type="match status" value="1"/>
</dbReference>
<dbReference type="VEuPathDB" id="FungiDB:CJI97_003445"/>
<dbReference type="GO" id="GO:0005737">
    <property type="term" value="C:cytoplasm"/>
    <property type="evidence" value="ECO:0007669"/>
    <property type="project" value="TreeGrafter"/>
</dbReference>
<dbReference type="VEuPathDB" id="FungiDB:CJJ07_001063"/>
<reference evidence="2 3" key="1">
    <citation type="journal article" date="2017" name="Clin. Infect. Dis.">
        <title>Simultaneous emergence of multidrug-resistant Candida auris on 3 continents confirmed by whole-genome sequencing and epidemiological analyses.</title>
        <authorList>
            <person name="Lockhart S.R."/>
            <person name="Etienne K.A."/>
            <person name="Vallabhaneni S."/>
            <person name="Farooqi J."/>
            <person name="Chowdhary A."/>
            <person name="Govender N.P."/>
            <person name="Colombo A.L."/>
            <person name="Calvo B."/>
            <person name="Cuomo C.A."/>
            <person name="Desjardins C.A."/>
            <person name="Berkow E.L."/>
            <person name="Castanheira M."/>
            <person name="Magobo R.E."/>
            <person name="Jabeen K."/>
            <person name="Asghar R.J."/>
            <person name="Meis J.F."/>
            <person name="Jackson B."/>
            <person name="Chiller T."/>
            <person name="Litvintseva A.P."/>
        </authorList>
    </citation>
    <scope>NUCLEOTIDE SEQUENCE [LARGE SCALE GENOMIC DNA]</scope>
    <source>
        <strain evidence="2 3">B8441</strain>
    </source>
</reference>
<gene>
    <name evidence="2" type="ORF">B9J08_003370</name>
    <name evidence="1" type="ORF">B9J08_01231</name>
</gene>
<protein>
    <recommendedName>
        <fullName evidence="4">N-acetylglucosamine-induced protein 1</fullName>
    </recommendedName>
</protein>
<dbReference type="VEuPathDB" id="FungiDB:CJJ09_000735"/>
<evidence type="ECO:0008006" key="4">
    <source>
        <dbReference type="Google" id="ProtNLM"/>
    </source>
</evidence>
<dbReference type="EMBL" id="PEKT03000001">
    <property type="protein sequence ID" value="KAK8442880.1"/>
    <property type="molecule type" value="Genomic_DNA"/>
</dbReference>
<sequence>MTSTLTIQPTRLPLTVIHSPDMPSASKISERPYTWPEVRDIIKHNDLEAFARSDVQTESYLAFKRYLKQHNSTVFRHIVTHTLGWRRPEELVGVKDNEITVTASGDPLFTNADDLKIVRNDFPYYFEDDVTHLCVWTKKRIMSDPNSPIGDLAPETRDLIEKYVVETFVKQLGIPRESLVWFRNWEALQSVKEISHVHVVIKGMSKNQLDQVLGTAGVTLSKA</sequence>
<evidence type="ECO:0000313" key="3">
    <source>
        <dbReference type="Proteomes" id="UP000230249"/>
    </source>
</evidence>
<dbReference type="VEuPathDB" id="FungiDB:CJI96_0001904"/>
<dbReference type="GO" id="GO:0006044">
    <property type="term" value="P:N-acetylglucosamine metabolic process"/>
    <property type="evidence" value="ECO:0007669"/>
    <property type="project" value="TreeGrafter"/>
</dbReference>
<dbReference type="PANTHER" id="PTHR35020:SF2">
    <property type="entry name" value="N-ACETYLGLUCOSAMINE-INDUCED PROTEIN 1"/>
    <property type="match status" value="1"/>
</dbReference>
<proteinExistence type="predicted"/>
<reference evidence="2" key="2">
    <citation type="submission" date="2017-11" db="EMBL/GenBank/DDBJ databases">
        <title>Candida auris genome assembly and annotation.</title>
        <authorList>
            <person name="Munoz J.F."/>
            <person name="Gade L.G."/>
            <person name="Chow N.A."/>
            <person name="Litvintseva A.P."/>
            <person name="Loparev V.N."/>
            <person name="Cuomo C.A."/>
        </authorList>
    </citation>
    <scope>NUCLEOTIDE SEQUENCE</scope>
    <source>
        <strain evidence="2">B8441</strain>
    </source>
</reference>
<keyword evidence="3" id="KW-1185">Reference proteome</keyword>
<accession>A0A2H0ZMB5</accession>
<dbReference type="VEuPathDB" id="FungiDB:QG37_01862"/>
<dbReference type="VEuPathDB" id="FungiDB:B9J08_003370"/>
<reference evidence="1" key="4">
    <citation type="submission" date="2024-03" db="EMBL/GenBank/DDBJ databases">
        <title>Improved genome assembly of Candida auris strain B8441 and annotation of B11205.</title>
        <authorList>
            <person name="Cauldron N.C."/>
            <person name="Shea T."/>
            <person name="Cuomo C.A."/>
        </authorList>
    </citation>
    <scope>NUCLEOTIDE SEQUENCE</scope>
    <source>
        <strain evidence="1">B8441</strain>
    </source>
</reference>
<dbReference type="AlphaFoldDB" id="A0A2H0ZMB5"/>
<accession>A0A5Q7YEQ8</accession>
<evidence type="ECO:0000313" key="1">
    <source>
        <dbReference type="EMBL" id="KAK8442880.1"/>
    </source>
</evidence>
<evidence type="ECO:0000313" key="2">
    <source>
        <dbReference type="EMBL" id="PIS51771.1"/>
    </source>
</evidence>
<comment type="caution">
    <text evidence="2">The sequence shown here is derived from an EMBL/GenBank/DDBJ whole genome shotgun (WGS) entry which is preliminary data.</text>
</comment>
<dbReference type="InterPro" id="IPR022036">
    <property type="entry name" value="DUF3605"/>
</dbReference>
<dbReference type="Proteomes" id="UP000230249">
    <property type="component" value="Unassembled WGS sequence"/>
</dbReference>
<reference evidence="1 3" key="3">
    <citation type="journal article" date="2018" name="Nat. Commun.">
        <title>Genomic insights into multidrug-resistance, mating and virulence in Candida auris and related emerging species.</title>
        <authorList>
            <person name="Munoz J.F."/>
            <person name="Gade L."/>
            <person name="Chow N.A."/>
            <person name="Loparev V.N."/>
            <person name="Juieng P."/>
            <person name="Berkow E.L."/>
            <person name="Farrer R.A."/>
            <person name="Litvintseva A.P."/>
            <person name="Cuomo C.A."/>
        </authorList>
    </citation>
    <scope>GENOME REANNOTATION</scope>
    <source>
        <strain evidence="1 3">B8441</strain>
    </source>
</reference>
<dbReference type="OMA" id="YHDWEDL"/>
<name>A0A2H0ZMB5_CANAR</name>